<dbReference type="Proteomes" id="UP001139955">
    <property type="component" value="Unassembled WGS sequence"/>
</dbReference>
<evidence type="ECO:0000313" key="3">
    <source>
        <dbReference type="Proteomes" id="UP001139955"/>
    </source>
</evidence>
<name>A0A9X2XLU2_9PSED</name>
<dbReference type="AlphaFoldDB" id="A0A9X2XLU2"/>
<comment type="caution">
    <text evidence="2">The sequence shown here is derived from an EMBL/GenBank/DDBJ whole genome shotgun (WGS) entry which is preliminary data.</text>
</comment>
<dbReference type="RefSeq" id="WP_301623461.1">
    <property type="nucleotide sequence ID" value="NZ_JAOSKY010000021.1"/>
</dbReference>
<feature type="region of interest" description="Disordered" evidence="1">
    <location>
        <begin position="115"/>
        <end position="145"/>
    </location>
</feature>
<evidence type="ECO:0000313" key="2">
    <source>
        <dbReference type="EMBL" id="MCU7251265.1"/>
    </source>
</evidence>
<sequence>MIEIIDLPADTHLSHSAAEQPIGHYFLAPRLADRLPQPDLLTGLRSSGAHTYVDLVDGGTVLIGKDAQQHYRVRSPNELTPSGPPLRRVEGTLQWQQVAPGQHSPQDSQLLVSRHPMVDDDPRPPPPKRRHITDDGKHERNPLNSLRDPWNSWNLLPQHASTGDLNIEGVRYKTLPRGPAPDHPIVYIKNPTHLIYDFALFERVLRTDMLQQPRGAIRVPPANHWQIDPSLPFEAGLADTLARYFPDLSYDTRQHVARQQFILANGEDQATGTGLTLLRQAFNDWRNGTRNPRPELVDPLLMLRSLEPASSEGHRLIDLPVPGSEGALRRLDFDPALFPREWREFMASHTALEMKRFTSALLTRHGYRVFHPVPGKRFAAVVFRRPEHDVLFFLSLRRIKGNKIRFEPRHDPRSSRYSLSDQVGLQAAEAVESAHAAGKVIWLRGGPQTLATEPDTFVIIRDNVPRF</sequence>
<reference evidence="2" key="1">
    <citation type="submission" date="2022-09" db="EMBL/GenBank/DDBJ databases">
        <authorList>
            <person name="Cesa-Luna C."/>
            <person name="Girard L."/>
            <person name="Lood C."/>
            <person name="Hofte M."/>
            <person name="De Mot R."/>
        </authorList>
    </citation>
    <scope>NUCLEOTIDE SEQUENCE</scope>
    <source>
        <strain evidence="2">B1M3-32</strain>
    </source>
</reference>
<accession>A0A9X2XLU2</accession>
<proteinExistence type="predicted"/>
<gene>
    <name evidence="2" type="ORF">OC940_25925</name>
</gene>
<dbReference type="EMBL" id="JAOSKY010000021">
    <property type="protein sequence ID" value="MCU7251265.1"/>
    <property type="molecule type" value="Genomic_DNA"/>
</dbReference>
<protein>
    <submittedName>
        <fullName evidence="2">Uncharacterized protein</fullName>
    </submittedName>
</protein>
<organism evidence="2 3">
    <name type="scientific">Pseudomonas koreensis</name>
    <dbReference type="NCBI Taxonomy" id="198620"/>
    <lineage>
        <taxon>Bacteria</taxon>
        <taxon>Pseudomonadati</taxon>
        <taxon>Pseudomonadota</taxon>
        <taxon>Gammaproteobacteria</taxon>
        <taxon>Pseudomonadales</taxon>
        <taxon>Pseudomonadaceae</taxon>
        <taxon>Pseudomonas</taxon>
    </lineage>
</organism>
<keyword evidence="3" id="KW-1185">Reference proteome</keyword>
<feature type="compositionally biased region" description="Basic and acidic residues" evidence="1">
    <location>
        <begin position="132"/>
        <end position="141"/>
    </location>
</feature>
<evidence type="ECO:0000256" key="1">
    <source>
        <dbReference type="SAM" id="MobiDB-lite"/>
    </source>
</evidence>
<reference evidence="2" key="2">
    <citation type="journal article" date="2023" name="mSystems">
        <title>Charting the Lipopeptidome of Nonpathogenic Pseudomonas.</title>
        <authorList>
            <person name="Cesa-Luna C."/>
            <person name="Geudens N."/>
            <person name="Girard L."/>
            <person name="De Roo V."/>
            <person name="Maklad H.R."/>
            <person name="Martins J.C."/>
            <person name="Hofte M."/>
            <person name="De Mot R."/>
        </authorList>
    </citation>
    <scope>NUCLEOTIDE SEQUENCE</scope>
    <source>
        <strain evidence="2">B1M3-32</strain>
    </source>
</reference>